<feature type="region of interest" description="Disordered" evidence="1">
    <location>
        <begin position="44"/>
        <end position="395"/>
    </location>
</feature>
<keyword evidence="3" id="KW-1185">Reference proteome</keyword>
<sequence>MSAFGMNEEGKEVLRPILMRSSTPAASEKVLMYLESMSREGFMSDPEMESVTDGQPGNTWGQWDPMSPKITGGSNYRVPSPRVPPNGGHSLEELARSQVSYGGVNGQAHDADVESNIQDRGGDSEVAHQHPTHEPGPDDEPGPRYISYGSGPSFGNLGPLRESSALGAGPWNGYQVRSPQHPRTTGMLTKPQSTPAKAAGVPLPGSALSPKTTSVGINIEPPSSSESKRAKSQARSVASKVPSRVSERDEVATVTGSPPPNEANMRPASRSQLSRAPSQKSGATQRSRVTDNVTQYPPLPNSSVLPTLDIPKTPKAPSRAPSISPSDSPSNYKPKPSKQPSARAMSPVRSNDGYEQSPRAQPRDVQSYQGGAARSHASGALSPTSGAGMSWAFSPHRHAPTQADLFHAAMGATGEPKSPRSPSKQASAIRSQLSGYPEQQAREGGVTPTPSRPQSPLDAMNDDDQRLVRDLLSKRASRTSMAASALETDIQQSHFHDMELCILLHVLEDPMQHEITKRAVRKAVRGRVKKLGMKYDNESIKQYRKSFHDHDPTVHLQPNYVPSFTQQQEPPDWAKELMQGMIIMQQRLEGLGPKIDSLKSSKGSYAEEPSYRHDHDQGYTQSELDRYGETPQTQTVKIQTQATGTVVESLFQAPGTDVVTQSVTGQSLQQHDGTIPEEEEFEEEDVDQALHIRDSEARPATMSELMMGGRDDSPGQQFLEEELYKLRIKRNATGSHSALSHKTWEVAREGPGADYDEDDHEGNVAITESGLPEIPEDGNTGVFTDTRKSSPPLPPIPQERSRDMVPSMGWQPDYGSEPPIPPWQRVHQRLLSWAIVWPMTELDSALNSTTRGHQVDEVALSIWSTQTYKRYVRSKMTDTPQGRVDRLFVPPNMADAISNAVYNGRHGDACAMLRDLWNPFGLEGMPRLLIVLAKHRSDANHWVVHRFSLPDGSLTTYDTYPERCLPDGRPLGWWFAIRIAWPNAIYPSPDHLMQKMVRLHRPLQLSIDNSVAASGIWRNLLMGSRAERSVDLERLRDLINTEVKNLRQRKEMGKLSISPPRPNWEDMS</sequence>
<evidence type="ECO:0000313" key="2">
    <source>
        <dbReference type="EMBL" id="KDQ57602.1"/>
    </source>
</evidence>
<feature type="compositionally biased region" description="Polar residues" evidence="1">
    <location>
        <begin position="420"/>
        <end position="434"/>
    </location>
</feature>
<organism evidence="2 3">
    <name type="scientific">Jaapia argillacea MUCL 33604</name>
    <dbReference type="NCBI Taxonomy" id="933084"/>
    <lineage>
        <taxon>Eukaryota</taxon>
        <taxon>Fungi</taxon>
        <taxon>Dikarya</taxon>
        <taxon>Basidiomycota</taxon>
        <taxon>Agaricomycotina</taxon>
        <taxon>Agaricomycetes</taxon>
        <taxon>Agaricomycetidae</taxon>
        <taxon>Jaapiales</taxon>
        <taxon>Jaapiaceae</taxon>
        <taxon>Jaapia</taxon>
    </lineage>
</organism>
<feature type="compositionally biased region" description="Polar residues" evidence="1">
    <location>
        <begin position="52"/>
        <end position="61"/>
    </location>
</feature>
<feature type="compositionally biased region" description="Polar residues" evidence="1">
    <location>
        <begin position="269"/>
        <end position="305"/>
    </location>
</feature>
<feature type="compositionally biased region" description="Polar residues" evidence="1">
    <location>
        <begin position="209"/>
        <end position="225"/>
    </location>
</feature>
<feature type="compositionally biased region" description="Polar residues" evidence="1">
    <location>
        <begin position="175"/>
        <end position="195"/>
    </location>
</feature>
<feature type="region of interest" description="Disordered" evidence="1">
    <location>
        <begin position="411"/>
        <end position="464"/>
    </location>
</feature>
<evidence type="ECO:0000256" key="1">
    <source>
        <dbReference type="SAM" id="MobiDB-lite"/>
    </source>
</evidence>
<reference evidence="3" key="1">
    <citation type="journal article" date="2014" name="Proc. Natl. Acad. Sci. U.S.A.">
        <title>Extensive sampling of basidiomycete genomes demonstrates inadequacy of the white-rot/brown-rot paradigm for wood decay fungi.</title>
        <authorList>
            <person name="Riley R."/>
            <person name="Salamov A.A."/>
            <person name="Brown D.W."/>
            <person name="Nagy L.G."/>
            <person name="Floudas D."/>
            <person name="Held B.W."/>
            <person name="Levasseur A."/>
            <person name="Lombard V."/>
            <person name="Morin E."/>
            <person name="Otillar R."/>
            <person name="Lindquist E.A."/>
            <person name="Sun H."/>
            <person name="LaButti K.M."/>
            <person name="Schmutz J."/>
            <person name="Jabbour D."/>
            <person name="Luo H."/>
            <person name="Baker S.E."/>
            <person name="Pisabarro A.G."/>
            <person name="Walton J.D."/>
            <person name="Blanchette R.A."/>
            <person name="Henrissat B."/>
            <person name="Martin F."/>
            <person name="Cullen D."/>
            <person name="Hibbett D.S."/>
            <person name="Grigoriev I.V."/>
        </authorList>
    </citation>
    <scope>NUCLEOTIDE SEQUENCE [LARGE SCALE GENOMIC DNA]</scope>
    <source>
        <strain evidence="3">MUCL 33604</strain>
    </source>
</reference>
<feature type="compositionally biased region" description="Polar residues" evidence="1">
    <location>
        <begin position="321"/>
        <end position="331"/>
    </location>
</feature>
<feature type="region of interest" description="Disordered" evidence="1">
    <location>
        <begin position="769"/>
        <end position="802"/>
    </location>
</feature>
<protein>
    <submittedName>
        <fullName evidence="2">Uncharacterized protein</fullName>
    </submittedName>
</protein>
<gene>
    <name evidence="2" type="ORF">JAAARDRAFT_269020</name>
</gene>
<accession>A0A067Q290</accession>
<dbReference type="STRING" id="933084.A0A067Q290"/>
<feature type="compositionally biased region" description="Basic and acidic residues" evidence="1">
    <location>
        <begin position="120"/>
        <end position="136"/>
    </location>
</feature>
<proteinExistence type="predicted"/>
<dbReference type="Proteomes" id="UP000027265">
    <property type="component" value="Unassembled WGS sequence"/>
</dbReference>
<dbReference type="HOGENOM" id="CLU_011605_0_0_1"/>
<dbReference type="InParanoid" id="A0A067Q290"/>
<dbReference type="AlphaFoldDB" id="A0A067Q290"/>
<dbReference type="EMBL" id="KL197719">
    <property type="protein sequence ID" value="KDQ57602.1"/>
    <property type="molecule type" value="Genomic_DNA"/>
</dbReference>
<dbReference type="OrthoDB" id="2562444at2759"/>
<name>A0A067Q290_9AGAM</name>
<evidence type="ECO:0000313" key="3">
    <source>
        <dbReference type="Proteomes" id="UP000027265"/>
    </source>
</evidence>